<organism evidence="2 3">
    <name type="scientific">Limnobacter parvus</name>
    <dbReference type="NCBI Taxonomy" id="2939690"/>
    <lineage>
        <taxon>Bacteria</taxon>
        <taxon>Pseudomonadati</taxon>
        <taxon>Pseudomonadota</taxon>
        <taxon>Betaproteobacteria</taxon>
        <taxon>Burkholderiales</taxon>
        <taxon>Burkholderiaceae</taxon>
        <taxon>Limnobacter</taxon>
    </lineage>
</organism>
<keyword evidence="3" id="KW-1185">Reference proteome</keyword>
<proteinExistence type="predicted"/>
<gene>
    <name evidence="2" type="ORF">NSP04_14775</name>
</gene>
<protein>
    <submittedName>
        <fullName evidence="2">Uncharacterized protein</fullName>
    </submittedName>
</protein>
<reference evidence="2" key="1">
    <citation type="submission" date="2022-07" db="EMBL/GenBank/DDBJ databases">
        <authorList>
            <person name="Xamxidin M."/>
        </authorList>
    </citation>
    <scope>NUCLEOTIDE SEQUENCE</scope>
    <source>
        <strain evidence="2">YS8-69</strain>
    </source>
</reference>
<feature type="signal peptide" evidence="1">
    <location>
        <begin position="1"/>
        <end position="22"/>
    </location>
</feature>
<evidence type="ECO:0000256" key="1">
    <source>
        <dbReference type="SAM" id="SignalP"/>
    </source>
</evidence>
<name>A0ABT1XKU0_9BURK</name>
<dbReference type="RefSeq" id="WP_257513124.1">
    <property type="nucleotide sequence ID" value="NZ_JANKHG010000027.1"/>
</dbReference>
<keyword evidence="1" id="KW-0732">Signal</keyword>
<dbReference type="PROSITE" id="PS51257">
    <property type="entry name" value="PROKAR_LIPOPROTEIN"/>
    <property type="match status" value="1"/>
</dbReference>
<dbReference type="EMBL" id="JANKHG010000027">
    <property type="protein sequence ID" value="MCR2747913.1"/>
    <property type="molecule type" value="Genomic_DNA"/>
</dbReference>
<evidence type="ECO:0000313" key="3">
    <source>
        <dbReference type="Proteomes" id="UP001165267"/>
    </source>
</evidence>
<comment type="caution">
    <text evidence="2">The sequence shown here is derived from an EMBL/GenBank/DDBJ whole genome shotgun (WGS) entry which is preliminary data.</text>
</comment>
<evidence type="ECO:0000313" key="2">
    <source>
        <dbReference type="EMBL" id="MCR2747913.1"/>
    </source>
</evidence>
<dbReference type="Proteomes" id="UP001165267">
    <property type="component" value="Unassembled WGS sequence"/>
</dbReference>
<accession>A0ABT1XKU0</accession>
<feature type="chain" id="PRO_5046939802" evidence="1">
    <location>
        <begin position="23"/>
        <end position="236"/>
    </location>
</feature>
<sequence length="236" mass="25852">MSLNFRSMFVLVAAALFLGGCATPIQQRIDLADNYFLSSKAKEGRVGVVMVELPKPDTAFPGANCLLCLGVANGMHSSLSKEVKTFSTAELKPLPHDLVVLLKKRGLDAVLIDEPLKIDALPDLNASEAVNKSRKNFTSLKAKYNIDRLVVIHFTALGVWRSYSAYVPTDPPKAVVVGSASLVDLTTHSLEWYQPVTISRTADGDWDEPPKFPGLTNAYYQVLESGMDVIKKPFVR</sequence>